<evidence type="ECO:0000313" key="2">
    <source>
        <dbReference type="EMBL" id="CAG6690242.1"/>
    </source>
</evidence>
<proteinExistence type="predicted"/>
<dbReference type="PROSITE" id="PS50878">
    <property type="entry name" value="RT_POL"/>
    <property type="match status" value="1"/>
</dbReference>
<evidence type="ECO:0000259" key="1">
    <source>
        <dbReference type="PROSITE" id="PS50878"/>
    </source>
</evidence>
<dbReference type="PANTHER" id="PTHR47027:SF20">
    <property type="entry name" value="REVERSE TRANSCRIPTASE-LIKE PROTEIN WITH RNA-DIRECTED DNA POLYMERASE DOMAIN"/>
    <property type="match status" value="1"/>
</dbReference>
<feature type="domain" description="Reverse transcriptase" evidence="1">
    <location>
        <begin position="564"/>
        <end position="833"/>
    </location>
</feature>
<dbReference type="Gene3D" id="3.30.70.270">
    <property type="match status" value="1"/>
</dbReference>
<dbReference type="CDD" id="cd09076">
    <property type="entry name" value="L1-EN"/>
    <property type="match status" value="1"/>
</dbReference>
<dbReference type="InterPro" id="IPR043502">
    <property type="entry name" value="DNA/RNA_pol_sf"/>
</dbReference>
<dbReference type="SUPFAM" id="SSF56219">
    <property type="entry name" value="DNase I-like"/>
    <property type="match status" value="1"/>
</dbReference>
<dbReference type="GO" id="GO:0071897">
    <property type="term" value="P:DNA biosynthetic process"/>
    <property type="evidence" value="ECO:0007669"/>
    <property type="project" value="UniProtKB-ARBA"/>
</dbReference>
<dbReference type="Gene3D" id="3.60.10.10">
    <property type="entry name" value="Endonuclease/exonuclease/phosphatase"/>
    <property type="match status" value="1"/>
</dbReference>
<dbReference type="GO" id="GO:0003824">
    <property type="term" value="F:catalytic activity"/>
    <property type="evidence" value="ECO:0007669"/>
    <property type="project" value="InterPro"/>
</dbReference>
<dbReference type="InterPro" id="IPR036691">
    <property type="entry name" value="Endo/exonu/phosph_ase_sf"/>
</dbReference>
<reference evidence="2" key="1">
    <citation type="submission" date="2021-05" db="EMBL/GenBank/DDBJ databases">
        <authorList>
            <person name="Alioto T."/>
            <person name="Alioto T."/>
            <person name="Gomez Garrido J."/>
        </authorList>
    </citation>
    <scope>NUCLEOTIDE SEQUENCE</scope>
</reference>
<dbReference type="InterPro" id="IPR043128">
    <property type="entry name" value="Rev_trsase/Diguanyl_cyclase"/>
</dbReference>
<accession>A0A8D8XAY5</accession>
<name>A0A8D8XAY5_9HEMI</name>
<dbReference type="AlphaFoldDB" id="A0A8D8XAY5"/>
<protein>
    <submittedName>
        <fullName evidence="2">Craniofacial development protein 2</fullName>
    </submittedName>
</protein>
<dbReference type="PANTHER" id="PTHR47027">
    <property type="entry name" value="REVERSE TRANSCRIPTASE DOMAIN-CONTAINING PROTEIN"/>
    <property type="match status" value="1"/>
</dbReference>
<dbReference type="InterPro" id="IPR000477">
    <property type="entry name" value="RT_dom"/>
</dbReference>
<dbReference type="SUPFAM" id="SSF56672">
    <property type="entry name" value="DNA/RNA polymerases"/>
    <property type="match status" value="1"/>
</dbReference>
<dbReference type="InterPro" id="IPR005135">
    <property type="entry name" value="Endo/exonuclease/phosphatase"/>
</dbReference>
<dbReference type="CDD" id="cd01650">
    <property type="entry name" value="RT_nLTR_like"/>
    <property type="match status" value="1"/>
</dbReference>
<organism evidence="2">
    <name type="scientific">Cacopsylla melanoneura</name>
    <dbReference type="NCBI Taxonomy" id="428564"/>
    <lineage>
        <taxon>Eukaryota</taxon>
        <taxon>Metazoa</taxon>
        <taxon>Ecdysozoa</taxon>
        <taxon>Arthropoda</taxon>
        <taxon>Hexapoda</taxon>
        <taxon>Insecta</taxon>
        <taxon>Pterygota</taxon>
        <taxon>Neoptera</taxon>
        <taxon>Paraneoptera</taxon>
        <taxon>Hemiptera</taxon>
        <taxon>Sternorrhyncha</taxon>
        <taxon>Psylloidea</taxon>
        <taxon>Psyllidae</taxon>
        <taxon>Psyllinae</taxon>
        <taxon>Cacopsylla</taxon>
    </lineage>
</organism>
<sequence>MWGCTLGQQPTTTKNTVTNRQRLASEPGLSHNDNCPRNYLNDHDFRIRNKSLRFGTWNVRTMAIPGTCDIISEELNRYNLDLVALQETRWPYEGKESTKHHQVYYSGNTEGKHQKGVAIAVKKSVDSAVIAFDAVSERICTMRLKGIFKNITIVCIYAPIEAAVDEDKDGFYETLECVMSKVPSYDVKLVLGDANAQIGREAIWKPIAGTNSLHHETNDNGTRLLSFACTGNLKVVSTMLPRKDIHKSTWVSPSGEYKNQIDHVLIDNRHRSHITNVRTIRGAECGSDHYLVLVKIRQKIAIEKRNKSNQTPPLEFSKLKDPLKAMEFKLKLSDKFSEEAERAIQEMNINEDWNSLKNIIQDCTEAVCGKMKKKEKKPWFDEECKNMINKRRELKSEWLQTQEEIDRLRYNTQNRETTRLVRQKKRGWMNELVRRAEEDRTKNNSKDFYRTIRFFKTEYKPKPYGILDKNGQMIIQQSEGLRVWKDYFQELLNGEGYTNPANNTDMPTYYNVQPLVEQPSLEEVSKAIQDLKNNKAPGQDSIFAEVLKAGGDIIAKKLHMLILEIWEKEEIPDEWKEAVVIPIFKKGNKHDCNNYRGISLLSTPYKVLSKIVMKRVEAFTDSIIEEHQSGFIKGRSTTDQIFIVKETIAKYWEFDKECFLLFVDFQKAYDSLFRLQIWQQMEKFGIPDKLIRLTKMTVEESKCKVRVNGEMSSSFDVNTGVRQGDGISPLLFNIVLEKTLRKTKLLDKGINIGASINLLAFADDIVLLAEKKEDLVILTETLLTEAKKVGLHVSCEKTKYMRIGGITQTVGNLQVGEYEFQSCKEFKYLGVTITDTVTEQTEIENRLAAANRCFWSVQKLMSSKLLSRTTKLRIYKTIIQPVLLYGSEVWTLSKVSEKKLVTFENKVLRKIYGPVCERGTWRIRKNKEIRYLFNEPDIIANIRCRRMRWTGHVLRRGGESLIKSVWEGEIAGTRRRGRPKLRWKDQIKKDMEQINISEEEAQDRTVWRGKKSSRLQMALAVSK</sequence>
<dbReference type="Pfam" id="PF00078">
    <property type="entry name" value="RVT_1"/>
    <property type="match status" value="1"/>
</dbReference>
<dbReference type="EMBL" id="HBUF01296605">
    <property type="protein sequence ID" value="CAG6690242.1"/>
    <property type="molecule type" value="Transcribed_RNA"/>
</dbReference>
<dbReference type="Pfam" id="PF03372">
    <property type="entry name" value="Exo_endo_phos"/>
    <property type="match status" value="1"/>
</dbReference>